<dbReference type="GO" id="GO:0005524">
    <property type="term" value="F:ATP binding"/>
    <property type="evidence" value="ECO:0007669"/>
    <property type="project" value="UniProtKB-KW"/>
</dbReference>
<dbReference type="GO" id="GO:0140359">
    <property type="term" value="F:ABC-type transporter activity"/>
    <property type="evidence" value="ECO:0007669"/>
    <property type="project" value="InterPro"/>
</dbReference>
<dbReference type="InterPro" id="IPR003439">
    <property type="entry name" value="ABC_transporter-like_ATP-bd"/>
</dbReference>
<dbReference type="CDD" id="cd03213">
    <property type="entry name" value="ABCG_EPDR"/>
    <property type="match status" value="1"/>
</dbReference>
<dbReference type="InterPro" id="IPR043926">
    <property type="entry name" value="ABCG_dom"/>
</dbReference>
<evidence type="ECO:0000256" key="8">
    <source>
        <dbReference type="ARBA" id="ARBA00023136"/>
    </source>
</evidence>
<dbReference type="GO" id="GO:0016887">
    <property type="term" value="F:ATP hydrolysis activity"/>
    <property type="evidence" value="ECO:0007669"/>
    <property type="project" value="InterPro"/>
</dbReference>
<dbReference type="SMART" id="SM00382">
    <property type="entry name" value="AAA"/>
    <property type="match status" value="1"/>
</dbReference>
<comment type="subcellular location">
    <subcellularLocation>
        <location evidence="1">Membrane</location>
        <topology evidence="1">Multi-pass membrane protein</topology>
    </subcellularLocation>
</comment>
<dbReference type="STRING" id="151549.A0A4C1Y187"/>
<evidence type="ECO:0000256" key="5">
    <source>
        <dbReference type="ARBA" id="ARBA00022741"/>
    </source>
</evidence>
<keyword evidence="7 9" id="KW-1133">Transmembrane helix</keyword>
<dbReference type="InterPro" id="IPR017871">
    <property type="entry name" value="ABC_transporter-like_CS"/>
</dbReference>
<protein>
    <submittedName>
        <fullName evidence="11">ATP-binding cassette sub-family G member 4</fullName>
    </submittedName>
</protein>
<dbReference type="FunFam" id="3.40.50.300:FF:001077">
    <property type="entry name" value="Uncharacterized protein, isoform A"/>
    <property type="match status" value="1"/>
</dbReference>
<dbReference type="Gene3D" id="3.40.50.300">
    <property type="entry name" value="P-loop containing nucleotide triphosphate hydrolases"/>
    <property type="match status" value="1"/>
</dbReference>
<feature type="transmembrane region" description="Helical" evidence="9">
    <location>
        <begin position="380"/>
        <end position="398"/>
    </location>
</feature>
<dbReference type="Pfam" id="PF19055">
    <property type="entry name" value="ABC2_membrane_7"/>
    <property type="match status" value="1"/>
</dbReference>
<evidence type="ECO:0000259" key="10">
    <source>
        <dbReference type="PROSITE" id="PS50893"/>
    </source>
</evidence>
<accession>A0A4C1Y187</accession>
<organism evidence="11 12">
    <name type="scientific">Eumeta variegata</name>
    <name type="common">Bagworm moth</name>
    <name type="synonym">Eumeta japonica</name>
    <dbReference type="NCBI Taxonomy" id="151549"/>
    <lineage>
        <taxon>Eukaryota</taxon>
        <taxon>Metazoa</taxon>
        <taxon>Ecdysozoa</taxon>
        <taxon>Arthropoda</taxon>
        <taxon>Hexapoda</taxon>
        <taxon>Insecta</taxon>
        <taxon>Pterygota</taxon>
        <taxon>Neoptera</taxon>
        <taxon>Endopterygota</taxon>
        <taxon>Lepidoptera</taxon>
        <taxon>Glossata</taxon>
        <taxon>Ditrysia</taxon>
        <taxon>Tineoidea</taxon>
        <taxon>Psychidae</taxon>
        <taxon>Oiketicinae</taxon>
        <taxon>Eumeta</taxon>
    </lineage>
</organism>
<name>A0A4C1Y187_EUMVA</name>
<evidence type="ECO:0000256" key="2">
    <source>
        <dbReference type="ARBA" id="ARBA00005814"/>
    </source>
</evidence>
<keyword evidence="4 9" id="KW-0812">Transmembrane</keyword>
<keyword evidence="6 11" id="KW-0067">ATP-binding</keyword>
<keyword evidence="5" id="KW-0547">Nucleotide-binding</keyword>
<evidence type="ECO:0000256" key="7">
    <source>
        <dbReference type="ARBA" id="ARBA00022989"/>
    </source>
</evidence>
<dbReference type="SUPFAM" id="SSF52540">
    <property type="entry name" value="P-loop containing nucleoside triphosphate hydrolases"/>
    <property type="match status" value="1"/>
</dbReference>
<evidence type="ECO:0000313" key="11">
    <source>
        <dbReference type="EMBL" id="GBP69628.1"/>
    </source>
</evidence>
<evidence type="ECO:0000256" key="6">
    <source>
        <dbReference type="ARBA" id="ARBA00022840"/>
    </source>
</evidence>
<dbReference type="PANTHER" id="PTHR48041:SF26">
    <property type="entry name" value="FI22810P1"/>
    <property type="match status" value="1"/>
</dbReference>
<dbReference type="PANTHER" id="PTHR48041">
    <property type="entry name" value="ABC TRANSPORTER G FAMILY MEMBER 28"/>
    <property type="match status" value="1"/>
</dbReference>
<keyword evidence="8 9" id="KW-0472">Membrane</keyword>
<evidence type="ECO:0000256" key="3">
    <source>
        <dbReference type="ARBA" id="ARBA00022448"/>
    </source>
</evidence>
<keyword evidence="12" id="KW-1185">Reference proteome</keyword>
<dbReference type="Proteomes" id="UP000299102">
    <property type="component" value="Unassembled WGS sequence"/>
</dbReference>
<dbReference type="PROSITE" id="PS50893">
    <property type="entry name" value="ABC_TRANSPORTER_2"/>
    <property type="match status" value="1"/>
</dbReference>
<proteinExistence type="inferred from homology"/>
<comment type="caution">
    <text evidence="11">The sequence shown here is derived from an EMBL/GenBank/DDBJ whole genome shotgun (WGS) entry which is preliminary data.</text>
</comment>
<dbReference type="AlphaFoldDB" id="A0A4C1Y187"/>
<comment type="similarity">
    <text evidence="2">Belongs to the ABC transporter superfamily. ABCG family. Eye pigment precursor importer (TC 3.A.1.204) subfamily.</text>
</comment>
<dbReference type="InterPro" id="IPR050352">
    <property type="entry name" value="ABCG_transporters"/>
</dbReference>
<feature type="domain" description="ABC transporter" evidence="10">
    <location>
        <begin position="48"/>
        <end position="282"/>
    </location>
</feature>
<evidence type="ECO:0000313" key="12">
    <source>
        <dbReference type="Proteomes" id="UP000299102"/>
    </source>
</evidence>
<reference evidence="11 12" key="1">
    <citation type="journal article" date="2019" name="Commun. Biol.">
        <title>The bagworm genome reveals a unique fibroin gene that provides high tensile strength.</title>
        <authorList>
            <person name="Kono N."/>
            <person name="Nakamura H."/>
            <person name="Ohtoshi R."/>
            <person name="Tomita M."/>
            <person name="Numata K."/>
            <person name="Arakawa K."/>
        </authorList>
    </citation>
    <scope>NUCLEOTIDE SEQUENCE [LARGE SCALE GENOMIC DNA]</scope>
</reference>
<dbReference type="Pfam" id="PF01061">
    <property type="entry name" value="ABC2_membrane"/>
    <property type="match status" value="1"/>
</dbReference>
<dbReference type="InterPro" id="IPR003593">
    <property type="entry name" value="AAA+_ATPase"/>
</dbReference>
<dbReference type="PROSITE" id="PS00211">
    <property type="entry name" value="ABC_TRANSPORTER_1"/>
    <property type="match status" value="1"/>
</dbReference>
<feature type="transmembrane region" description="Helical" evidence="9">
    <location>
        <begin position="410"/>
        <end position="429"/>
    </location>
</feature>
<evidence type="ECO:0000256" key="4">
    <source>
        <dbReference type="ARBA" id="ARBA00022692"/>
    </source>
</evidence>
<dbReference type="GO" id="GO:0005886">
    <property type="term" value="C:plasma membrane"/>
    <property type="evidence" value="ECO:0007669"/>
    <property type="project" value="TreeGrafter"/>
</dbReference>
<evidence type="ECO:0000256" key="1">
    <source>
        <dbReference type="ARBA" id="ARBA00004141"/>
    </source>
</evidence>
<sequence>MTGECLRLRPLTSHVGVIAGRAGARAHRGNVGYREPPKSATDAIASVRRYRKAQKVRTRYKQILHGVYGRLPPKQLVAIMGPSGAGKSTLLDVLSGYRITGVGGAVYINGRGRVMKTFKKMSCYIQQDDRLQGLLTVGENMQLAADLKLSTRLDKYEKGGIIEDVLTNLGLYEHLNTRAAQLSGGQKKRLSIALELITNPLIMFLDEPTTGLDSSSCYQVVQLCQELAHEGRTIVCTVHQPSASLFAMFDQVYVLAAGRCLYQGTTKNLVPYLEQANLPCPIYHNPADYIIELACGEYGEDKIEILTTKAENGQALNWFEQPEAIPRMEELRRIYPLSTLRELAESPLSEQTSLSNQRRVLMRRGFMKAKRDATLTHLRLIVNIVVGLMLGTLFIKAGNDGSKVMDNYKLLFAILMHHMMSPMMLTILTCKTSPTWTLCSSSDPGSDFIFDPGQALCSNPDKTLRSNPGQALCSNPCQALCSSPGQALCSNPSQAHCSSPGQLSVLIPVKLSVLVSDKLSVLIPVKLSVLIPVKFLF</sequence>
<evidence type="ECO:0000256" key="9">
    <source>
        <dbReference type="SAM" id="Phobius"/>
    </source>
</evidence>
<dbReference type="EMBL" id="BGZK01001047">
    <property type="protein sequence ID" value="GBP69628.1"/>
    <property type="molecule type" value="Genomic_DNA"/>
</dbReference>
<dbReference type="InterPro" id="IPR013525">
    <property type="entry name" value="ABC2_TM"/>
</dbReference>
<keyword evidence="3" id="KW-0813">Transport</keyword>
<dbReference type="Pfam" id="PF00005">
    <property type="entry name" value="ABC_tran"/>
    <property type="match status" value="1"/>
</dbReference>
<dbReference type="InterPro" id="IPR027417">
    <property type="entry name" value="P-loop_NTPase"/>
</dbReference>
<dbReference type="OrthoDB" id="66620at2759"/>
<gene>
    <name evidence="11" type="primary">ABCG4</name>
    <name evidence="11" type="ORF">EVAR_44672_1</name>
</gene>